<gene>
    <name evidence="1" type="ORF">RMCC_1881</name>
</gene>
<accession>A0A100WB67</accession>
<proteinExistence type="predicted"/>
<sequence length="76" mass="8446">MAGIEITDSFSPEDYTDNYDCTAPDPLCGSRRRVYVDGVWYREGRHGMQYAAHRGCLQLPAEPAHRHATIAALAPP</sequence>
<organism evidence="1 2">
    <name type="scientific">Mycolicibacterium canariasense</name>
    <name type="common">Mycobacterium canariasense</name>
    <dbReference type="NCBI Taxonomy" id="228230"/>
    <lineage>
        <taxon>Bacteria</taxon>
        <taxon>Bacillati</taxon>
        <taxon>Actinomycetota</taxon>
        <taxon>Actinomycetes</taxon>
        <taxon>Mycobacteriales</taxon>
        <taxon>Mycobacteriaceae</taxon>
        <taxon>Mycolicibacterium</taxon>
    </lineage>
</organism>
<dbReference type="AlphaFoldDB" id="A0A100WB67"/>
<dbReference type="Proteomes" id="UP000069443">
    <property type="component" value="Unassembled WGS sequence"/>
</dbReference>
<name>A0A100WB67_MYCCR</name>
<protein>
    <submittedName>
        <fullName evidence="1">GE10950</fullName>
    </submittedName>
</protein>
<reference evidence="2" key="2">
    <citation type="submission" date="2016-02" db="EMBL/GenBank/DDBJ databases">
        <title>Draft genome sequence of five rapidly growing Mycobacterium species.</title>
        <authorList>
            <person name="Katahira K."/>
            <person name="Gotou Y."/>
            <person name="Iida K."/>
            <person name="Ogura Y."/>
            <person name="Hayashi T."/>
        </authorList>
    </citation>
    <scope>NUCLEOTIDE SEQUENCE [LARGE SCALE GENOMIC DNA]</scope>
    <source>
        <strain evidence="2">JCM15298</strain>
    </source>
</reference>
<dbReference type="EMBL" id="BCSY01000035">
    <property type="protein sequence ID" value="GAS94915.1"/>
    <property type="molecule type" value="Genomic_DNA"/>
</dbReference>
<keyword evidence="2" id="KW-1185">Reference proteome</keyword>
<evidence type="ECO:0000313" key="2">
    <source>
        <dbReference type="Proteomes" id="UP000069443"/>
    </source>
</evidence>
<evidence type="ECO:0000313" key="1">
    <source>
        <dbReference type="EMBL" id="GAS94915.1"/>
    </source>
</evidence>
<reference evidence="2" key="1">
    <citation type="journal article" date="2016" name="Genome Announc.">
        <title>Draft Genome Sequences of Five Rapidly Growing Mycobacterium Species, M. thermoresistibile, M. fortuitum subsp. acetamidolyticum, M. canariasense, M. brisbanense, and M. novocastrense.</title>
        <authorList>
            <person name="Katahira K."/>
            <person name="Ogura Y."/>
            <person name="Gotoh Y."/>
            <person name="Hayashi T."/>
        </authorList>
    </citation>
    <scope>NUCLEOTIDE SEQUENCE [LARGE SCALE GENOMIC DNA]</scope>
    <source>
        <strain evidence="2">JCM15298</strain>
    </source>
</reference>
<comment type="caution">
    <text evidence="1">The sequence shown here is derived from an EMBL/GenBank/DDBJ whole genome shotgun (WGS) entry which is preliminary data.</text>
</comment>